<dbReference type="eggNOG" id="COG4421">
    <property type="taxonomic scope" value="Bacteria"/>
</dbReference>
<sequence length="430" mass="48375">MSRQLLTETRDILALPSFPVALQGRPTEGLFWDPRQDRVVLDALPAISTPPGHHEVQVDAGALASASQSHADQSRVIEPTAIFGGYLLRHFGHFLHESLSRLWWLGQGKSPNSLVEGVRRRLQAEGGDVVFFMPHWLDDGKDLPAYMAEVLTGLGLPIERIRILVEPAHLRHLLIPAQCWGFRFDQPAWNEELGCDCRELMRNLLGSYDRTAAPGESTLPSPEKLYVTRTGLPLQLGRLIGDVFLDRLMEAAGFRIYHPERHSIAEQIRQYSHANELVFMDGSALYLLWFCRLRPGVRIRVILRRRQGAWMCDQVKLLLPATAGLRWQVVDALKAESLTSENDWESHNLANISALAHQLAPKTHLPREQIRHTLTICTEELVANLDAAQLAGVLQALLYQLLPPSEPPISGTRAQLRRLAGRLKRRLTSP</sequence>
<dbReference type="AlphaFoldDB" id="K9P9H6"/>
<dbReference type="Proteomes" id="UP000010388">
    <property type="component" value="Chromosome"/>
</dbReference>
<dbReference type="Pfam" id="PF04577">
    <property type="entry name" value="Glyco_transf_61"/>
    <property type="match status" value="1"/>
</dbReference>
<protein>
    <recommendedName>
        <fullName evidence="1">Glycosyltransferase 61 catalytic domain-containing protein</fullName>
    </recommendedName>
</protein>
<evidence type="ECO:0000259" key="1">
    <source>
        <dbReference type="Pfam" id="PF04577"/>
    </source>
</evidence>
<dbReference type="KEGG" id="cgc:Cyagr_2115"/>
<dbReference type="STRING" id="292564.Cyagr_2115"/>
<dbReference type="GO" id="GO:0016757">
    <property type="term" value="F:glycosyltransferase activity"/>
    <property type="evidence" value="ECO:0007669"/>
    <property type="project" value="InterPro"/>
</dbReference>
<name>K9P9H6_CYAGP</name>
<evidence type="ECO:0000313" key="2">
    <source>
        <dbReference type="EMBL" id="AFY29234.1"/>
    </source>
</evidence>
<accession>K9P9H6</accession>
<organism evidence="2 3">
    <name type="scientific">Cyanobium gracile (strain ATCC 27147 / PCC 6307)</name>
    <dbReference type="NCBI Taxonomy" id="292564"/>
    <lineage>
        <taxon>Bacteria</taxon>
        <taxon>Bacillati</taxon>
        <taxon>Cyanobacteriota</taxon>
        <taxon>Cyanophyceae</taxon>
        <taxon>Synechococcales</taxon>
        <taxon>Prochlorococcaceae</taxon>
        <taxon>Cyanobium</taxon>
    </lineage>
</organism>
<dbReference type="EMBL" id="CP003495">
    <property type="protein sequence ID" value="AFY29234.1"/>
    <property type="molecule type" value="Genomic_DNA"/>
</dbReference>
<gene>
    <name evidence="2" type="ordered locus">Cyagr_2115</name>
</gene>
<proteinExistence type="predicted"/>
<reference evidence="3" key="1">
    <citation type="journal article" date="2013" name="Proc. Natl. Acad. Sci. U.S.A.">
        <title>Improving the coverage of the cyanobacterial phylum using diversity-driven genome sequencing.</title>
        <authorList>
            <person name="Shih P.M."/>
            <person name="Wu D."/>
            <person name="Latifi A."/>
            <person name="Axen S.D."/>
            <person name="Fewer D.P."/>
            <person name="Talla E."/>
            <person name="Calteau A."/>
            <person name="Cai F."/>
            <person name="Tandeau de Marsac N."/>
            <person name="Rippka R."/>
            <person name="Herdman M."/>
            <person name="Sivonen K."/>
            <person name="Coursin T."/>
            <person name="Laurent T."/>
            <person name="Goodwin L."/>
            <person name="Nolan M."/>
            <person name="Davenport K.W."/>
            <person name="Han C.S."/>
            <person name="Rubin E.M."/>
            <person name="Eisen J.A."/>
            <person name="Woyke T."/>
            <person name="Gugger M."/>
            <person name="Kerfeld C.A."/>
        </authorList>
    </citation>
    <scope>NUCLEOTIDE SEQUENCE [LARGE SCALE GENOMIC DNA]</scope>
    <source>
        <strain evidence="3">ATCC 27147 / PCC 6307</strain>
    </source>
</reference>
<dbReference type="OrthoDB" id="182122at2"/>
<dbReference type="RefSeq" id="WP_015109678.1">
    <property type="nucleotide sequence ID" value="NC_019675.1"/>
</dbReference>
<dbReference type="HOGENOM" id="CLU_051337_0_0_3"/>
<evidence type="ECO:0000313" key="3">
    <source>
        <dbReference type="Proteomes" id="UP000010388"/>
    </source>
</evidence>
<feature type="domain" description="Glycosyltransferase 61 catalytic" evidence="1">
    <location>
        <begin position="91"/>
        <end position="292"/>
    </location>
</feature>
<dbReference type="InterPro" id="IPR049625">
    <property type="entry name" value="Glyco_transf_61_cat"/>
</dbReference>